<organism evidence="1">
    <name type="scientific">uncultured Anaerotruncus sp</name>
    <dbReference type="NCBI Taxonomy" id="905011"/>
    <lineage>
        <taxon>Bacteria</taxon>
        <taxon>Bacillati</taxon>
        <taxon>Bacillota</taxon>
        <taxon>Clostridia</taxon>
        <taxon>Eubacteriales</taxon>
        <taxon>Oscillospiraceae</taxon>
        <taxon>Anaerotruncus</taxon>
        <taxon>environmental samples</taxon>
    </lineage>
</organism>
<name>A0A1C6K4S1_9FIRM</name>
<sequence length="87" mass="9857">MHLKQIIEEKRAWRAHMARVKALPEDYQLVYREIQKYIFKAGPVEPNASIDLLAEIVQLFWEGAAAGRTVLEVTGDDVAAFCDALID</sequence>
<protein>
    <submittedName>
        <fullName evidence="1">Uncharacterized protein conserved in bacteria</fullName>
    </submittedName>
</protein>
<dbReference type="SUPFAM" id="SSF158560">
    <property type="entry name" value="BH3980-like"/>
    <property type="match status" value="1"/>
</dbReference>
<dbReference type="EMBL" id="FMHG01000003">
    <property type="protein sequence ID" value="SCJ89314.1"/>
    <property type="molecule type" value="Genomic_DNA"/>
</dbReference>
<reference evidence="1" key="1">
    <citation type="submission" date="2015-09" db="EMBL/GenBank/DDBJ databases">
        <authorList>
            <consortium name="Pathogen Informatics"/>
        </authorList>
    </citation>
    <scope>NUCLEOTIDE SEQUENCE</scope>
    <source>
        <strain evidence="1">2789STDY5834896</strain>
    </source>
</reference>
<dbReference type="Pfam" id="PF06304">
    <property type="entry name" value="DUF1048"/>
    <property type="match status" value="1"/>
</dbReference>
<gene>
    <name evidence="1" type="ORF">SAMEA3545359_02611</name>
</gene>
<accession>A0A1C6K4S1</accession>
<dbReference type="InterPro" id="IPR008316">
    <property type="entry name" value="UCP029876"/>
</dbReference>
<proteinExistence type="predicted"/>
<evidence type="ECO:0000313" key="1">
    <source>
        <dbReference type="EMBL" id="SCJ89314.1"/>
    </source>
</evidence>
<dbReference type="Gene3D" id="1.10.1900.10">
    <property type="entry name" value="c-terminal domain of poly(a) binding protein"/>
    <property type="match status" value="1"/>
</dbReference>
<dbReference type="AlphaFoldDB" id="A0A1C6K4S1"/>